<feature type="region of interest" description="Disordered" evidence="1">
    <location>
        <begin position="94"/>
        <end position="117"/>
    </location>
</feature>
<feature type="region of interest" description="Disordered" evidence="1">
    <location>
        <begin position="154"/>
        <end position="176"/>
    </location>
</feature>
<sequence>MELIELIDVYKHQFKNKEHVYISRTNDYGFGRYSEIFEEILDLMEQSKERRVLDKIHLDAKDRIADPQQTEVLDSQTVQVEKPTIDTTNRIPSKDLRDDNLSVDEGPRVHSTLDKYTPVDNTNISSKELIHEDLKISSKEVTNEIENIPKEISNDCIDHEDPSQPQSEEMVQQSVEETPVIEPLQQSIKISKPQKGLKKRKKAPKAPKAKKLKTKNEITMEENPREVIRRPDQVEPTNTDFNIQLPALKDQETNNPTEITVPDDHEGNINSNELQEATRERVQETVNEESIDKDTNANHSEKITDDNSDHIIQVFSQMPQESNPDSPDISFIPPVNLSAIATSENQEMDLADISAFLEQDIEF</sequence>
<feature type="compositionally biased region" description="Basic and acidic residues" evidence="1">
    <location>
        <begin position="290"/>
        <end position="307"/>
    </location>
</feature>
<evidence type="ECO:0000313" key="3">
    <source>
        <dbReference type="Proteomes" id="UP001210925"/>
    </source>
</evidence>
<dbReference type="EMBL" id="JADGKB010000001">
    <property type="protein sequence ID" value="KAJ3262644.1"/>
    <property type="molecule type" value="Genomic_DNA"/>
</dbReference>
<feature type="compositionally biased region" description="Basic residues" evidence="1">
    <location>
        <begin position="195"/>
        <end position="213"/>
    </location>
</feature>
<protein>
    <submittedName>
        <fullName evidence="2">Uncharacterized protein</fullName>
    </submittedName>
</protein>
<comment type="caution">
    <text evidence="2">The sequence shown here is derived from an EMBL/GenBank/DDBJ whole genome shotgun (WGS) entry which is preliminary data.</text>
</comment>
<organism evidence="2 3">
    <name type="scientific">Boothiomyces macroporosus</name>
    <dbReference type="NCBI Taxonomy" id="261099"/>
    <lineage>
        <taxon>Eukaryota</taxon>
        <taxon>Fungi</taxon>
        <taxon>Fungi incertae sedis</taxon>
        <taxon>Chytridiomycota</taxon>
        <taxon>Chytridiomycota incertae sedis</taxon>
        <taxon>Chytridiomycetes</taxon>
        <taxon>Rhizophydiales</taxon>
        <taxon>Terramycetaceae</taxon>
        <taxon>Boothiomyces</taxon>
    </lineage>
</organism>
<dbReference type="AlphaFoldDB" id="A0AAD5YBI1"/>
<proteinExistence type="predicted"/>
<gene>
    <name evidence="2" type="ORF">HK103_000173</name>
</gene>
<accession>A0AAD5YBI1</accession>
<reference evidence="2" key="1">
    <citation type="submission" date="2020-05" db="EMBL/GenBank/DDBJ databases">
        <title>Phylogenomic resolution of chytrid fungi.</title>
        <authorList>
            <person name="Stajich J.E."/>
            <person name="Amses K."/>
            <person name="Simmons R."/>
            <person name="Seto K."/>
            <person name="Myers J."/>
            <person name="Bonds A."/>
            <person name="Quandt C.A."/>
            <person name="Barry K."/>
            <person name="Liu P."/>
            <person name="Grigoriev I."/>
            <person name="Longcore J.E."/>
            <person name="James T.Y."/>
        </authorList>
    </citation>
    <scope>NUCLEOTIDE SEQUENCE</scope>
    <source>
        <strain evidence="2">PLAUS21</strain>
    </source>
</reference>
<evidence type="ECO:0000313" key="2">
    <source>
        <dbReference type="EMBL" id="KAJ3262644.1"/>
    </source>
</evidence>
<feature type="compositionally biased region" description="Low complexity" evidence="1">
    <location>
        <begin position="163"/>
        <end position="176"/>
    </location>
</feature>
<name>A0AAD5YBI1_9FUNG</name>
<feature type="region of interest" description="Disordered" evidence="1">
    <location>
        <begin position="253"/>
        <end position="307"/>
    </location>
</feature>
<evidence type="ECO:0000256" key="1">
    <source>
        <dbReference type="SAM" id="MobiDB-lite"/>
    </source>
</evidence>
<feature type="region of interest" description="Disordered" evidence="1">
    <location>
        <begin position="191"/>
        <end position="217"/>
    </location>
</feature>
<feature type="compositionally biased region" description="Basic and acidic residues" evidence="1">
    <location>
        <begin position="94"/>
        <end position="113"/>
    </location>
</feature>
<keyword evidence="3" id="KW-1185">Reference proteome</keyword>
<dbReference type="Proteomes" id="UP001210925">
    <property type="component" value="Unassembled WGS sequence"/>
</dbReference>